<proteinExistence type="predicted"/>
<evidence type="ECO:0000259" key="2">
    <source>
        <dbReference type="SMART" id="SM00899"/>
    </source>
</evidence>
<dbReference type="AlphaFoldDB" id="A0A2T0XKK2"/>
<dbReference type="OrthoDB" id="559009at2"/>
<dbReference type="InterPro" id="IPR007167">
    <property type="entry name" value="Fe-transptr_FeoA-like"/>
</dbReference>
<dbReference type="Proteomes" id="UP000238308">
    <property type="component" value="Unassembled WGS sequence"/>
</dbReference>
<dbReference type="Pfam" id="PF04023">
    <property type="entry name" value="FeoA"/>
    <property type="match status" value="1"/>
</dbReference>
<dbReference type="InterPro" id="IPR038157">
    <property type="entry name" value="FeoA_core_dom"/>
</dbReference>
<sequence length="86" mass="9299">MHPTQSLSQIPIGQLARIVSVNQCAQMPDCARQLSELGFLPDEHIVLLRRTMPGSDPLVVRIGVSTFALRLAEAACVQVTLCDSAL</sequence>
<gene>
    <name evidence="3" type="ORF">BCM14_0887</name>
</gene>
<accession>A0A2T0XKK2</accession>
<keyword evidence="4" id="KW-1185">Reference proteome</keyword>
<feature type="domain" description="Ferrous iron transporter FeoA-like" evidence="2">
    <location>
        <begin position="5"/>
        <end position="81"/>
    </location>
</feature>
<organism evidence="3 4">
    <name type="scientific">Jezberella montanilacus</name>
    <dbReference type="NCBI Taxonomy" id="323426"/>
    <lineage>
        <taxon>Bacteria</taxon>
        <taxon>Pseudomonadati</taxon>
        <taxon>Pseudomonadota</taxon>
        <taxon>Betaproteobacteria</taxon>
        <taxon>Burkholderiales</taxon>
        <taxon>Alcaligenaceae</taxon>
        <taxon>Jezberella</taxon>
    </lineage>
</organism>
<dbReference type="GO" id="GO:0046914">
    <property type="term" value="F:transition metal ion binding"/>
    <property type="evidence" value="ECO:0007669"/>
    <property type="project" value="InterPro"/>
</dbReference>
<reference evidence="3 4" key="1">
    <citation type="submission" date="2018-03" db="EMBL/GenBank/DDBJ databases">
        <title>Genomic Encyclopedia of Type Strains, Phase III (KMG-III): the genomes of soil and plant-associated and newly described type strains.</title>
        <authorList>
            <person name="Whitman W."/>
        </authorList>
    </citation>
    <scope>NUCLEOTIDE SEQUENCE [LARGE SCALE GENOMIC DNA]</scope>
    <source>
        <strain evidence="3 4">MWH-P2sevCIIIb</strain>
    </source>
</reference>
<dbReference type="Gene3D" id="2.30.30.90">
    <property type="match status" value="1"/>
</dbReference>
<comment type="caution">
    <text evidence="3">The sequence shown here is derived from an EMBL/GenBank/DDBJ whole genome shotgun (WGS) entry which is preliminary data.</text>
</comment>
<dbReference type="SMART" id="SM00899">
    <property type="entry name" value="FeoA"/>
    <property type="match status" value="1"/>
</dbReference>
<protein>
    <submittedName>
        <fullName evidence="3">Ferrous iron transport protein A</fullName>
    </submittedName>
</protein>
<dbReference type="InterPro" id="IPR008988">
    <property type="entry name" value="Transcriptional_repressor_C"/>
</dbReference>
<dbReference type="SUPFAM" id="SSF50037">
    <property type="entry name" value="C-terminal domain of transcriptional repressors"/>
    <property type="match status" value="1"/>
</dbReference>
<dbReference type="EMBL" id="PVTV01000011">
    <property type="protein sequence ID" value="PRY99441.1"/>
    <property type="molecule type" value="Genomic_DNA"/>
</dbReference>
<keyword evidence="1" id="KW-0408">Iron</keyword>
<dbReference type="RefSeq" id="WP_106226738.1">
    <property type="nucleotide sequence ID" value="NZ_PVTV01000011.1"/>
</dbReference>
<name>A0A2T0XKK2_9BURK</name>
<evidence type="ECO:0000256" key="1">
    <source>
        <dbReference type="ARBA" id="ARBA00023004"/>
    </source>
</evidence>
<evidence type="ECO:0000313" key="3">
    <source>
        <dbReference type="EMBL" id="PRY99441.1"/>
    </source>
</evidence>
<evidence type="ECO:0000313" key="4">
    <source>
        <dbReference type="Proteomes" id="UP000238308"/>
    </source>
</evidence>